<evidence type="ECO:0000313" key="2">
    <source>
        <dbReference type="Proteomes" id="UP000186230"/>
    </source>
</evidence>
<dbReference type="STRING" id="1229726.GRFL_0824"/>
<evidence type="ECO:0000313" key="1">
    <source>
        <dbReference type="EMBL" id="APU67548.1"/>
    </source>
</evidence>
<keyword evidence="2" id="KW-1185">Reference proteome</keyword>
<evidence type="ECO:0008006" key="3">
    <source>
        <dbReference type="Google" id="ProtNLM"/>
    </source>
</evidence>
<reference evidence="1 2" key="1">
    <citation type="submission" date="2016-07" db="EMBL/GenBank/DDBJ databases">
        <title>Multi-omics approach to identify versatile polysaccharide utilization systems of a marine flavobacterium Gramella flava.</title>
        <authorList>
            <person name="Tang K."/>
        </authorList>
    </citation>
    <scope>NUCLEOTIDE SEQUENCE [LARGE SCALE GENOMIC DNA]</scope>
    <source>
        <strain evidence="1 2">JLT2011</strain>
    </source>
</reference>
<dbReference type="EMBL" id="CP016359">
    <property type="protein sequence ID" value="APU67548.1"/>
    <property type="molecule type" value="Genomic_DNA"/>
</dbReference>
<accession>A0A1L7I1Q2</accession>
<gene>
    <name evidence="1" type="ORF">GRFL_0824</name>
</gene>
<proteinExistence type="predicted"/>
<dbReference type="KEGG" id="gfl:GRFL_0824"/>
<organism evidence="1 2">
    <name type="scientific">Christiangramia flava JLT2011</name>
    <dbReference type="NCBI Taxonomy" id="1229726"/>
    <lineage>
        <taxon>Bacteria</taxon>
        <taxon>Pseudomonadati</taxon>
        <taxon>Bacteroidota</taxon>
        <taxon>Flavobacteriia</taxon>
        <taxon>Flavobacteriales</taxon>
        <taxon>Flavobacteriaceae</taxon>
        <taxon>Christiangramia</taxon>
    </lineage>
</organism>
<sequence>MGFLQKLFHIDCAEANNCCDKAQYRNANFFDKCRLMLHLAYCKACRKYTSKNKKLTKLMENSRIERCTEAQKKQWKDAIQKEYAKENP</sequence>
<dbReference type="RefSeq" id="WP_083643413.1">
    <property type="nucleotide sequence ID" value="NZ_AMRU01000003.1"/>
</dbReference>
<dbReference type="AlphaFoldDB" id="A0A1L7I1Q2"/>
<protein>
    <recommendedName>
        <fullName evidence="3">Glycine dehydrogenase</fullName>
    </recommendedName>
</protein>
<dbReference type="Proteomes" id="UP000186230">
    <property type="component" value="Chromosome"/>
</dbReference>
<name>A0A1L7I1Q2_9FLAO</name>